<gene>
    <name evidence="2" type="ORF">DIS24_g10272</name>
</gene>
<evidence type="ECO:0000313" key="2">
    <source>
        <dbReference type="EMBL" id="KAK0637970.1"/>
    </source>
</evidence>
<feature type="compositionally biased region" description="Polar residues" evidence="1">
    <location>
        <begin position="78"/>
        <end position="90"/>
    </location>
</feature>
<reference evidence="2" key="1">
    <citation type="submission" date="2023-06" db="EMBL/GenBank/DDBJ databases">
        <title>Multi-omics analyses reveal the molecular pathogenesis toolkit of Lasiodiplodia hormozganensis, a cross-kingdom pathogen.</title>
        <authorList>
            <person name="Felix C."/>
            <person name="Meneses R."/>
            <person name="Goncalves M.F.M."/>
            <person name="Tilleman L."/>
            <person name="Duarte A.S."/>
            <person name="Jorrin-Novo J.V."/>
            <person name="Van De Peer Y."/>
            <person name="Deforce D."/>
            <person name="Van Nieuwerburgh F."/>
            <person name="Esteves A.C."/>
            <person name="Alves A."/>
        </authorList>
    </citation>
    <scope>NUCLEOTIDE SEQUENCE</scope>
    <source>
        <strain evidence="2">CBS 339.90</strain>
    </source>
</reference>
<feature type="compositionally biased region" description="Polar residues" evidence="1">
    <location>
        <begin position="22"/>
        <end position="40"/>
    </location>
</feature>
<proteinExistence type="predicted"/>
<accession>A0AA40CH04</accession>
<dbReference type="Proteomes" id="UP001175001">
    <property type="component" value="Unassembled WGS sequence"/>
</dbReference>
<evidence type="ECO:0000313" key="3">
    <source>
        <dbReference type="Proteomes" id="UP001175001"/>
    </source>
</evidence>
<evidence type="ECO:0000256" key="1">
    <source>
        <dbReference type="SAM" id="MobiDB-lite"/>
    </source>
</evidence>
<feature type="region of interest" description="Disordered" evidence="1">
    <location>
        <begin position="1"/>
        <end position="100"/>
    </location>
</feature>
<keyword evidence="3" id="KW-1185">Reference proteome</keyword>
<name>A0AA40CH04_9PEZI</name>
<organism evidence="2 3">
    <name type="scientific">Lasiodiplodia hormozganensis</name>
    <dbReference type="NCBI Taxonomy" id="869390"/>
    <lineage>
        <taxon>Eukaryota</taxon>
        <taxon>Fungi</taxon>
        <taxon>Dikarya</taxon>
        <taxon>Ascomycota</taxon>
        <taxon>Pezizomycotina</taxon>
        <taxon>Dothideomycetes</taxon>
        <taxon>Dothideomycetes incertae sedis</taxon>
        <taxon>Botryosphaeriales</taxon>
        <taxon>Botryosphaeriaceae</taxon>
        <taxon>Lasiodiplodia</taxon>
    </lineage>
</organism>
<dbReference type="EMBL" id="JAUJDW010000106">
    <property type="protein sequence ID" value="KAK0637970.1"/>
    <property type="molecule type" value="Genomic_DNA"/>
</dbReference>
<protein>
    <submittedName>
        <fullName evidence="2">Uncharacterized protein</fullName>
    </submittedName>
</protein>
<sequence>MHKANGYNKEVAIRGPRDVQPMPQTDNCNGHESAETQSADGCSDDMSDSRIAMQLRSPARSDSGYESIPETAIADESPPSSRSWSGNTASEGAMQINGNVGKKDAIDSALVNCHWSQNEAKGQSKQVNGEILDAKFAAIFFCQTPSVA</sequence>
<comment type="caution">
    <text evidence="2">The sequence shown here is derived from an EMBL/GenBank/DDBJ whole genome shotgun (WGS) entry which is preliminary data.</text>
</comment>
<dbReference type="AlphaFoldDB" id="A0AA40CH04"/>